<feature type="domain" description="Plastocyanin-like" evidence="10">
    <location>
        <begin position="442"/>
        <end position="581"/>
    </location>
</feature>
<keyword evidence="2" id="KW-0479">Metal-binding</keyword>
<evidence type="ECO:0000259" key="11">
    <source>
        <dbReference type="Pfam" id="PF07732"/>
    </source>
</evidence>
<accession>A0A7H1MHC9</accession>
<dbReference type="InterPro" id="IPR002355">
    <property type="entry name" value="Cu_oxidase_Cu_BS"/>
</dbReference>
<evidence type="ECO:0000259" key="10">
    <source>
        <dbReference type="Pfam" id="PF07731"/>
    </source>
</evidence>
<dbReference type="Pfam" id="PF07731">
    <property type="entry name" value="Cu-oxidase_2"/>
    <property type="match status" value="1"/>
</dbReference>
<dbReference type="SMR" id="A0A7H1MHC9"/>
<dbReference type="InterPro" id="IPR011706">
    <property type="entry name" value="Cu-oxidase_C"/>
</dbReference>
<dbReference type="PANTHER" id="PTHR11709:SF488">
    <property type="entry name" value="LACCASE-RELATED"/>
    <property type="match status" value="1"/>
</dbReference>
<evidence type="ECO:0000259" key="9">
    <source>
        <dbReference type="Pfam" id="PF00394"/>
    </source>
</evidence>
<reference evidence="12" key="1">
    <citation type="submission" date="2019-12" db="EMBL/GenBank/DDBJ databases">
        <authorList>
            <person name="Thiele W."/>
        </authorList>
    </citation>
    <scope>NUCLEOTIDE SEQUENCE</scope>
    <source>
        <strain evidence="12">ATCC 74009</strain>
    </source>
</reference>
<feature type="region of interest" description="Disordered" evidence="7">
    <location>
        <begin position="593"/>
        <end position="618"/>
    </location>
</feature>
<evidence type="ECO:0000256" key="3">
    <source>
        <dbReference type="ARBA" id="ARBA00022729"/>
    </source>
</evidence>
<dbReference type="InterPro" id="IPR033138">
    <property type="entry name" value="Cu_oxidase_CS"/>
</dbReference>
<dbReference type="InterPro" id="IPR008972">
    <property type="entry name" value="Cupredoxin"/>
</dbReference>
<dbReference type="InterPro" id="IPR011707">
    <property type="entry name" value="Cu-oxidase-like_N"/>
</dbReference>
<evidence type="ECO:0000256" key="2">
    <source>
        <dbReference type="ARBA" id="ARBA00022723"/>
    </source>
</evidence>
<dbReference type="AlphaFoldDB" id="A0A7H1MHC9"/>
<dbReference type="GO" id="GO:0016491">
    <property type="term" value="F:oxidoreductase activity"/>
    <property type="evidence" value="ECO:0007669"/>
    <property type="project" value="UniProtKB-KW"/>
</dbReference>
<evidence type="ECO:0000256" key="4">
    <source>
        <dbReference type="ARBA" id="ARBA00023002"/>
    </source>
</evidence>
<keyword evidence="4" id="KW-0560">Oxidoreductase</keyword>
<evidence type="ECO:0000256" key="5">
    <source>
        <dbReference type="ARBA" id="ARBA00023008"/>
    </source>
</evidence>
<evidence type="ECO:0000256" key="8">
    <source>
        <dbReference type="SAM" id="SignalP"/>
    </source>
</evidence>
<dbReference type="CDD" id="cd13850">
    <property type="entry name" value="CuRO_1_Abr2_like"/>
    <property type="match status" value="1"/>
</dbReference>
<feature type="domain" description="Plastocyanin-like" evidence="9">
    <location>
        <begin position="172"/>
        <end position="372"/>
    </location>
</feature>
<evidence type="ECO:0000256" key="1">
    <source>
        <dbReference type="ARBA" id="ARBA00010609"/>
    </source>
</evidence>
<sequence>MIALFLRVLFVLGFICPTAFSKLVREEIVLTWEVAAPNGQSREVIKVNGQLPGPTFRWDEDDDVEVIVHNQMPFNTTIHWHGLLMQATPWSDGAPGITQLPIEIGQSFVYKFKAYPSGTHWYHSHSRMTLMDGLHGAIFIRPKPSAPSPWSLISTDPSDIEGIKKAAFNPHVAVLTDWTRLKSWEYMAVQEETKLSIFCVDSILINGKGSVFCPGEDFLVNVTSLYMKYALYPSHVNDKGCFPFLRSTEGLYLETGIPEKIPLHMQHGCVPSEGGRTIFDMEKGATWVSFSFVGAIEIKSIIVSIDEHPMWVYEADGQFIEPQLVDTFTIWPGERYAVMVKLDKPARDYTIRVADYSLTQIISAFATLRYHGGRDLGETRATINYGGQNLTHAVQFDRDHTPSFPPNKPAAPTELDAQHILYTHRWYSPWQYTLTGGGMYPEDLNAYLPLLYNPHSTSWMNESLLIRTKTNSWVDLVIQVGSWPGQPIEFPHMLHKHANKMWQIGTGLGLWNYSSVYEAVQAEPQSFNLENPNYRDTYVTSFAGTSWMVLRYQATNPGPWLFHCHLGTHLAGGMAMAILDGVDDWPDVPQEYSPSQRGFSLGPQPSVGVEGDSYHSSEELGGPISHPLGFISPGYWDSIVSRAISFLESLRSK</sequence>
<dbReference type="PANTHER" id="PTHR11709">
    <property type="entry name" value="MULTI-COPPER OXIDASE"/>
    <property type="match status" value="1"/>
</dbReference>
<evidence type="ECO:0000256" key="7">
    <source>
        <dbReference type="SAM" id="MobiDB-lite"/>
    </source>
</evidence>
<organism evidence="12">
    <name type="scientific">Chrysosporium merdarium</name>
    <dbReference type="NCBI Taxonomy" id="108922"/>
    <lineage>
        <taxon>Eukaryota</taxon>
        <taxon>Fungi</taxon>
        <taxon>Dikarya</taxon>
        <taxon>Ascomycota</taxon>
        <taxon>Pezizomycotina</taxon>
        <taxon>Eurotiomycetes</taxon>
        <taxon>Eurotiomycetidae</taxon>
        <taxon>Onygenales</taxon>
        <taxon>Onygenaceae</taxon>
        <taxon>Chrysosporium</taxon>
    </lineage>
</organism>
<proteinExistence type="inferred from homology"/>
<dbReference type="CDD" id="cd13898">
    <property type="entry name" value="CuRO_3_Abr2_like"/>
    <property type="match status" value="1"/>
</dbReference>
<protein>
    <submittedName>
        <fullName evidence="12">Laccase</fullName>
    </submittedName>
</protein>
<keyword evidence="3 8" id="KW-0732">Signal</keyword>
<evidence type="ECO:0000313" key="12">
    <source>
        <dbReference type="EMBL" id="QNT61264.1"/>
    </source>
</evidence>
<dbReference type="PROSITE" id="PS00079">
    <property type="entry name" value="MULTICOPPER_OXIDASE1"/>
    <property type="match status" value="1"/>
</dbReference>
<dbReference type="InterPro" id="IPR001117">
    <property type="entry name" value="Cu-oxidase_2nd"/>
</dbReference>
<keyword evidence="5" id="KW-0186">Copper</keyword>
<dbReference type="Pfam" id="PF07732">
    <property type="entry name" value="Cu-oxidase_3"/>
    <property type="match status" value="1"/>
</dbReference>
<dbReference type="Pfam" id="PF00394">
    <property type="entry name" value="Cu-oxidase"/>
    <property type="match status" value="1"/>
</dbReference>
<dbReference type="PROSITE" id="PS00080">
    <property type="entry name" value="MULTICOPPER_OXIDASE2"/>
    <property type="match status" value="1"/>
</dbReference>
<dbReference type="GO" id="GO:0005507">
    <property type="term" value="F:copper ion binding"/>
    <property type="evidence" value="ECO:0007669"/>
    <property type="project" value="InterPro"/>
</dbReference>
<name>A0A7H1MHC9_9EURO</name>
<keyword evidence="6" id="KW-0325">Glycoprotein</keyword>
<evidence type="ECO:0000256" key="6">
    <source>
        <dbReference type="ARBA" id="ARBA00023180"/>
    </source>
</evidence>
<dbReference type="SUPFAM" id="SSF49503">
    <property type="entry name" value="Cupredoxins"/>
    <property type="match status" value="3"/>
</dbReference>
<feature type="chain" id="PRO_5028980059" evidence="8">
    <location>
        <begin position="22"/>
        <end position="653"/>
    </location>
</feature>
<dbReference type="Gene3D" id="2.60.40.420">
    <property type="entry name" value="Cupredoxins - blue copper proteins"/>
    <property type="match status" value="3"/>
</dbReference>
<dbReference type="InterPro" id="IPR045087">
    <property type="entry name" value="Cu-oxidase_fam"/>
</dbReference>
<feature type="signal peptide" evidence="8">
    <location>
        <begin position="1"/>
        <end position="21"/>
    </location>
</feature>
<feature type="domain" description="Plastocyanin-like" evidence="11">
    <location>
        <begin position="32"/>
        <end position="144"/>
    </location>
</feature>
<dbReference type="FunFam" id="2.60.40.420:FF:000036">
    <property type="entry name" value="L-ascorbate oxidase"/>
    <property type="match status" value="1"/>
</dbReference>
<dbReference type="EMBL" id="MN832834">
    <property type="protein sequence ID" value="QNT61264.1"/>
    <property type="molecule type" value="Genomic_DNA"/>
</dbReference>
<gene>
    <name evidence="12" type="primary">spoL</name>
</gene>
<dbReference type="CDD" id="cd13876">
    <property type="entry name" value="CuRO_2_Abr2_like"/>
    <property type="match status" value="1"/>
</dbReference>
<comment type="similarity">
    <text evidence="1">Belongs to the multicopper oxidase family.</text>
</comment>